<proteinExistence type="evidence at transcript level"/>
<reference evidence="2" key="1">
    <citation type="journal article" date="2009" name="PLoS Genet.">
        <title>Sequencing, mapping, and analysis of 27,455 maize full-length cDNAs.</title>
        <authorList>
            <person name="Soderlund C."/>
            <person name="Descour A."/>
            <person name="Kudrna D."/>
            <person name="Bomhoff M."/>
            <person name="Boyd L."/>
            <person name="Currie J."/>
            <person name="Angelova A."/>
            <person name="Collura K."/>
            <person name="Wissotski M."/>
            <person name="Ashley E."/>
            <person name="Morrow D."/>
            <person name="Fernandes J."/>
            <person name="Walbot V."/>
            <person name="Yu Y."/>
        </authorList>
    </citation>
    <scope>NUCLEOTIDE SEQUENCE</scope>
    <source>
        <strain evidence="2">B73</strain>
    </source>
</reference>
<organism evidence="2">
    <name type="scientific">Zea mays</name>
    <name type="common">Maize</name>
    <dbReference type="NCBI Taxonomy" id="4577"/>
    <lineage>
        <taxon>Eukaryota</taxon>
        <taxon>Viridiplantae</taxon>
        <taxon>Streptophyta</taxon>
        <taxon>Embryophyta</taxon>
        <taxon>Tracheophyta</taxon>
        <taxon>Spermatophyta</taxon>
        <taxon>Magnoliopsida</taxon>
        <taxon>Liliopsida</taxon>
        <taxon>Poales</taxon>
        <taxon>Poaceae</taxon>
        <taxon>PACMAD clade</taxon>
        <taxon>Panicoideae</taxon>
        <taxon>Andropogonodae</taxon>
        <taxon>Andropogoneae</taxon>
        <taxon>Tripsacinae</taxon>
        <taxon>Zea</taxon>
    </lineage>
</organism>
<evidence type="ECO:0000256" key="1">
    <source>
        <dbReference type="SAM" id="MobiDB-lite"/>
    </source>
</evidence>
<feature type="region of interest" description="Disordered" evidence="1">
    <location>
        <begin position="1"/>
        <end position="32"/>
    </location>
</feature>
<reference evidence="2" key="2">
    <citation type="submission" date="2012-06" db="EMBL/GenBank/DDBJ databases">
        <authorList>
            <person name="Yu Y."/>
            <person name="Currie J."/>
            <person name="Lomeli R."/>
            <person name="Angelova A."/>
            <person name="Collura K."/>
            <person name="Wissotski M."/>
            <person name="Campos D."/>
            <person name="Kudrna D."/>
            <person name="Golser W."/>
            <person name="Ashely E."/>
            <person name="Descour A."/>
            <person name="Fernandes J."/>
            <person name="Soderlund C."/>
            <person name="Walbot V."/>
        </authorList>
    </citation>
    <scope>NUCLEOTIDE SEQUENCE</scope>
    <source>
        <strain evidence="2">B73</strain>
    </source>
</reference>
<dbReference type="EMBL" id="BT084142">
    <property type="protein sequence ID" value="ACR34495.1"/>
    <property type="molecule type" value="mRNA"/>
</dbReference>
<feature type="compositionally biased region" description="Basic residues" evidence="1">
    <location>
        <begin position="23"/>
        <end position="32"/>
    </location>
</feature>
<sequence>MGQRHWPVLVPPGPPPGFAVHGQGHHQPRSRHHLRHCRRHRVGDCFFLSSFLFWAAQIVTPTPARHPSGSQAREGGHQEPEERGQDRRHRHLPRGSSIHGVLQGPGAPRRGSSLDHQRQQRLGQGRHLPRGKRHLRLHLVHLAGIATTEY</sequence>
<protein>
    <submittedName>
        <fullName evidence="2">Uncharacterized protein</fullName>
    </submittedName>
</protein>
<dbReference type="AlphaFoldDB" id="C4IZZ5"/>
<accession>C4IZZ5</accession>
<evidence type="ECO:0000313" key="2">
    <source>
        <dbReference type="EMBL" id="ACR34495.1"/>
    </source>
</evidence>
<feature type="region of interest" description="Disordered" evidence="1">
    <location>
        <begin position="62"/>
        <end position="132"/>
    </location>
</feature>
<feature type="compositionally biased region" description="Basic and acidic residues" evidence="1">
    <location>
        <begin position="74"/>
        <end position="85"/>
    </location>
</feature>
<name>C4IZZ5_MAIZE</name>